<dbReference type="OrthoDB" id="9801656at2"/>
<evidence type="ECO:0000313" key="2">
    <source>
        <dbReference type="EMBL" id="SBT27270.1"/>
    </source>
</evidence>
<name>A0A1C3K6X0_9BURK</name>
<evidence type="ECO:0000259" key="1">
    <source>
        <dbReference type="PROSITE" id="PS51186"/>
    </source>
</evidence>
<feature type="domain" description="N-acetyltransferase" evidence="1">
    <location>
        <begin position="7"/>
        <end position="173"/>
    </location>
</feature>
<evidence type="ECO:0000313" key="4">
    <source>
        <dbReference type="Proteomes" id="UP000078558"/>
    </source>
</evidence>
<sequence length="182" mass="20187">MLETARLLLTPLTLEEDAAALFAIQSDPVVMRYWNHAPWTDLVQARDAIVADQAAQADGTLWKLGIRERDSGALVGTCMLFAVERDSRRGEIGYNLAASAQGKGYMTEALDGFIRHLFTVRGLRRLEAEIDPRNAASAKLLLRLGFQQEGLLRERWVVDGEISDSALYGLLAEDFQRARPAA</sequence>
<dbReference type="InterPro" id="IPR000182">
    <property type="entry name" value="GNAT_dom"/>
</dbReference>
<keyword evidence="2" id="KW-0012">Acyltransferase</keyword>
<dbReference type="EC" id="2.3.1.-" evidence="2"/>
<accession>A0A1C3K6X0</accession>
<dbReference type="PANTHER" id="PTHR43441:SF11">
    <property type="entry name" value="RIBOSOMAL-PROTEIN-SERINE ACETYLTRANSFERASE"/>
    <property type="match status" value="1"/>
</dbReference>
<gene>
    <name evidence="2" type="ORF">ODI_03857</name>
    <name evidence="3" type="ORF">ODI_R2569</name>
</gene>
<dbReference type="RefSeq" id="WP_067758561.1">
    <property type="nucleotide sequence ID" value="NZ_LT907988.1"/>
</dbReference>
<dbReference type="STRING" id="1851544.ODI_03857"/>
<proteinExistence type="predicted"/>
<dbReference type="PROSITE" id="PS51186">
    <property type="entry name" value="GNAT"/>
    <property type="match status" value="1"/>
</dbReference>
<keyword evidence="4" id="KW-1185">Reference proteome</keyword>
<dbReference type="EMBL" id="LT907988">
    <property type="protein sequence ID" value="SOE50195.1"/>
    <property type="molecule type" value="Genomic_DNA"/>
</dbReference>
<keyword evidence="2" id="KW-0808">Transferase</keyword>
<dbReference type="Gene3D" id="3.40.630.30">
    <property type="match status" value="1"/>
</dbReference>
<dbReference type="KEGG" id="odi:ODI_R2569"/>
<dbReference type="InterPro" id="IPR051908">
    <property type="entry name" value="Ribosomal_N-acetyltransferase"/>
</dbReference>
<reference evidence="2 4" key="1">
    <citation type="submission" date="2016-06" db="EMBL/GenBank/DDBJ databases">
        <authorList>
            <person name="Kjaerup R.B."/>
            <person name="Dalgaard T.S."/>
            <person name="Juul-Madsen H.R."/>
        </authorList>
    </citation>
    <scope>NUCLEOTIDE SEQUENCE [LARGE SCALE GENOMIC DNA]</scope>
    <source>
        <strain evidence="2">Orrdi1</strain>
    </source>
</reference>
<dbReference type="GO" id="GO:0008999">
    <property type="term" value="F:protein-N-terminal-alanine acetyltransferase activity"/>
    <property type="evidence" value="ECO:0007669"/>
    <property type="project" value="TreeGrafter"/>
</dbReference>
<dbReference type="PANTHER" id="PTHR43441">
    <property type="entry name" value="RIBOSOMAL-PROTEIN-SERINE ACETYLTRANSFERASE"/>
    <property type="match status" value="1"/>
</dbReference>
<dbReference type="AlphaFoldDB" id="A0A1C3K6X0"/>
<dbReference type="GO" id="GO:1990189">
    <property type="term" value="F:protein N-terminal-serine acetyltransferase activity"/>
    <property type="evidence" value="ECO:0007669"/>
    <property type="project" value="TreeGrafter"/>
</dbReference>
<protein>
    <submittedName>
        <fullName evidence="2">Acetyltransferase</fullName>
        <ecNumber evidence="2">2.3.1.-</ecNumber>
    </submittedName>
</protein>
<dbReference type="EMBL" id="FLRC01000053">
    <property type="protein sequence ID" value="SBT27270.1"/>
    <property type="molecule type" value="Genomic_DNA"/>
</dbReference>
<dbReference type="GO" id="GO:0005737">
    <property type="term" value="C:cytoplasm"/>
    <property type="evidence" value="ECO:0007669"/>
    <property type="project" value="TreeGrafter"/>
</dbReference>
<dbReference type="SUPFAM" id="SSF55729">
    <property type="entry name" value="Acyl-CoA N-acyltransferases (Nat)"/>
    <property type="match status" value="1"/>
</dbReference>
<evidence type="ECO:0000313" key="3">
    <source>
        <dbReference type="EMBL" id="SOE50195.1"/>
    </source>
</evidence>
<dbReference type="Proteomes" id="UP000078558">
    <property type="component" value="Chromosome I"/>
</dbReference>
<organism evidence="2 4">
    <name type="scientific">Orrella dioscoreae</name>
    <dbReference type="NCBI Taxonomy" id="1851544"/>
    <lineage>
        <taxon>Bacteria</taxon>
        <taxon>Pseudomonadati</taxon>
        <taxon>Pseudomonadota</taxon>
        <taxon>Betaproteobacteria</taxon>
        <taxon>Burkholderiales</taxon>
        <taxon>Alcaligenaceae</taxon>
        <taxon>Orrella</taxon>
    </lineage>
</organism>
<dbReference type="Pfam" id="PF13302">
    <property type="entry name" value="Acetyltransf_3"/>
    <property type="match status" value="1"/>
</dbReference>
<reference evidence="3 4" key="2">
    <citation type="submission" date="2017-08" db="EMBL/GenBank/DDBJ databases">
        <authorList>
            <person name="de Groot N.N."/>
        </authorList>
    </citation>
    <scope>NUCLEOTIDE SEQUENCE [LARGE SCALE GENOMIC DNA]</scope>
    <source>
        <strain evidence="3">Orrdi1</strain>
    </source>
</reference>
<dbReference type="InterPro" id="IPR016181">
    <property type="entry name" value="Acyl_CoA_acyltransferase"/>
</dbReference>